<evidence type="ECO:0000256" key="1">
    <source>
        <dbReference type="ARBA" id="ARBA00022574"/>
    </source>
</evidence>
<dbReference type="AlphaFoldDB" id="A0A292YFU0"/>
<evidence type="ECO:0000313" key="5">
    <source>
        <dbReference type="Proteomes" id="UP000217944"/>
    </source>
</evidence>
<keyword evidence="2" id="KW-0677">Repeat</keyword>
<dbReference type="Pfam" id="PF00400">
    <property type="entry name" value="WD40"/>
    <property type="match status" value="1"/>
</dbReference>
<sequence>MEPIKRITIKTPISKIKYIGNNKFCVVDEENTLRIYSLKDYKLIDGFRVKLPKNRPLENGVDISQRGKYLAVAVDGKKKTSVWDIENKKHIFTLGWHKGNVLSVSFDKEEKYILTGGEDGRAYLWSLATGKMIGALPPNADYILSTDFSLNSLWAATGSYDRSITITNITSLDFSYRKKSHRGAVTKLKFISNQRMISGDKTGELIVWNYAKGSVLKRLPNMIDQIVDVCVDENSKFLFVISTYSKVVLYSLENYEQITDEFIKLVSNPSSLEYIVDKHYLIVGTLDGDICIYDLLSDERELKALIKSKKYTLAYELLNKNPFLQATEAYKILENEWNKTLNVAHKFLEKGDIENAKEVLKPFMDVSVKRIIIQNLLKDFKEFDKFKNAVLNLKYPLAYSLANQYPSFKDTIYYKKMEEDWKKVFNLAKEAVLKEDNIEKAREILKPFRGVPQKTPLMQALFNEKQLYNLLKEKLAKKDFKEFFILVKRFPFLAETEEYKTAINFAKILDNKIQLLLKKGDYKKVIEYAKILEQFPGYEEKAKEYKEQARVLMDFQRLLAMKDYHAVFENVKMYPFLEETSDYKLFQQEINAKLIKAEKYAAKGDIEGILKSVGDLVKIKEYSIRIANLIKSAYLQQIISLLGKKIKGEKTDALIQKGIKNYINLFGFDLEIGDLIEKAKKLKVNINLENISEGNIANLLNRKLPVKIYG</sequence>
<dbReference type="EMBL" id="BDME01000002">
    <property type="protein sequence ID" value="GAX87865.1"/>
    <property type="molecule type" value="Genomic_DNA"/>
</dbReference>
<evidence type="ECO:0000256" key="2">
    <source>
        <dbReference type="ARBA" id="ARBA00022737"/>
    </source>
</evidence>
<dbReference type="SMART" id="SM00320">
    <property type="entry name" value="WD40"/>
    <property type="match status" value="6"/>
</dbReference>
<organism evidence="4 5">
    <name type="scientific">Lebetimonas natsushimae</name>
    <dbReference type="NCBI Taxonomy" id="1936991"/>
    <lineage>
        <taxon>Bacteria</taxon>
        <taxon>Pseudomonadati</taxon>
        <taxon>Campylobacterota</taxon>
        <taxon>Epsilonproteobacteria</taxon>
        <taxon>Nautiliales</taxon>
        <taxon>Nautiliaceae</taxon>
        <taxon>Lebetimonas</taxon>
    </lineage>
</organism>
<dbReference type="SUPFAM" id="SSF50978">
    <property type="entry name" value="WD40 repeat-like"/>
    <property type="match status" value="1"/>
</dbReference>
<accession>A0A292YFU0</accession>
<dbReference type="PROSITE" id="PS50294">
    <property type="entry name" value="WD_REPEATS_REGION"/>
    <property type="match status" value="1"/>
</dbReference>
<dbReference type="PANTHER" id="PTHR19848:SF8">
    <property type="entry name" value="F-BOX AND WD REPEAT DOMAIN CONTAINING 7"/>
    <property type="match status" value="1"/>
</dbReference>
<dbReference type="InterPro" id="IPR015943">
    <property type="entry name" value="WD40/YVTN_repeat-like_dom_sf"/>
</dbReference>
<dbReference type="InterPro" id="IPR036322">
    <property type="entry name" value="WD40_repeat_dom_sf"/>
</dbReference>
<dbReference type="PROSITE" id="PS50082">
    <property type="entry name" value="WD_REPEATS_2"/>
    <property type="match status" value="1"/>
</dbReference>
<protein>
    <submittedName>
        <fullName evidence="4">Uncharacterized protein</fullName>
    </submittedName>
</protein>
<gene>
    <name evidence="4" type="ORF">LNAT_P1162</name>
</gene>
<dbReference type="RefSeq" id="WP_096259369.1">
    <property type="nucleotide sequence ID" value="NZ_BDME01000002.1"/>
</dbReference>
<keyword evidence="1 3" id="KW-0853">WD repeat</keyword>
<keyword evidence="5" id="KW-1185">Reference proteome</keyword>
<dbReference type="PANTHER" id="PTHR19848">
    <property type="entry name" value="WD40 REPEAT PROTEIN"/>
    <property type="match status" value="1"/>
</dbReference>
<reference evidence="4 5" key="1">
    <citation type="journal article" date="2017" name="Syst. Appl. Microbiol.">
        <title>Lebetimonas natsushimae sp. nov., a novel strictly anaerobic, moderately thermophilic chemoautotroph isolated from a deep-sea hydrothermal vent polychaete nest in the Mid-Okinawa Trough.</title>
        <authorList>
            <person name="Nagata R."/>
            <person name="Takaki Y."/>
            <person name="Tame A."/>
            <person name="Nunoura T."/>
            <person name="Muto H."/>
            <person name="Mino S."/>
            <person name="Sawayama S."/>
            <person name="Takai K."/>
            <person name="Nakagawa S."/>
        </authorList>
    </citation>
    <scope>NUCLEOTIDE SEQUENCE [LARGE SCALE GENOMIC DNA]</scope>
    <source>
        <strain evidence="4 5">HS1857</strain>
    </source>
</reference>
<dbReference type="Gene3D" id="2.130.10.10">
    <property type="entry name" value="YVTN repeat-like/Quinoprotein amine dehydrogenase"/>
    <property type="match status" value="1"/>
</dbReference>
<feature type="repeat" description="WD" evidence="3">
    <location>
        <begin position="94"/>
        <end position="135"/>
    </location>
</feature>
<comment type="caution">
    <text evidence="4">The sequence shown here is derived from an EMBL/GenBank/DDBJ whole genome shotgun (WGS) entry which is preliminary data.</text>
</comment>
<evidence type="ECO:0000313" key="4">
    <source>
        <dbReference type="EMBL" id="GAX87865.1"/>
    </source>
</evidence>
<dbReference type="Proteomes" id="UP000217944">
    <property type="component" value="Unassembled WGS sequence"/>
</dbReference>
<dbReference type="InterPro" id="IPR001680">
    <property type="entry name" value="WD40_rpt"/>
</dbReference>
<proteinExistence type="predicted"/>
<evidence type="ECO:0000256" key="3">
    <source>
        <dbReference type="PROSITE-ProRule" id="PRU00221"/>
    </source>
</evidence>
<name>A0A292YFU0_9BACT</name>